<comment type="caution">
    <text evidence="1">The sequence shown here is derived from an EMBL/GenBank/DDBJ whole genome shotgun (WGS) entry which is preliminary data.</text>
</comment>
<protein>
    <submittedName>
        <fullName evidence="1">Platelet-activating factor acetylhydrolase</fullName>
    </submittedName>
</protein>
<sequence length="97" mass="10736">STVGLKKVEDNCVPCAVLMDPWTYVTPRDGSQGFNFPERAHKEGIHTPTLLLGSEEFSKYPGMRAATVNLHDKSLQPGSRFRVRFGGVLVCANVRVF</sequence>
<dbReference type="EMBL" id="JABANO010013052">
    <property type="protein sequence ID" value="KAF4740769.1"/>
    <property type="molecule type" value="Genomic_DNA"/>
</dbReference>
<organism evidence="1 2">
    <name type="scientific">Perkinsus olseni</name>
    <name type="common">Perkinsus atlanticus</name>
    <dbReference type="NCBI Taxonomy" id="32597"/>
    <lineage>
        <taxon>Eukaryota</taxon>
        <taxon>Sar</taxon>
        <taxon>Alveolata</taxon>
        <taxon>Perkinsozoa</taxon>
        <taxon>Perkinsea</taxon>
        <taxon>Perkinsida</taxon>
        <taxon>Perkinsidae</taxon>
        <taxon>Perkinsus</taxon>
    </lineage>
</organism>
<dbReference type="AlphaFoldDB" id="A0A7J6T686"/>
<feature type="non-terminal residue" evidence="1">
    <location>
        <position position="1"/>
    </location>
</feature>
<reference evidence="1 2" key="1">
    <citation type="submission" date="2020-04" db="EMBL/GenBank/DDBJ databases">
        <title>Perkinsus olseni comparative genomics.</title>
        <authorList>
            <person name="Bogema D.R."/>
        </authorList>
    </citation>
    <scope>NUCLEOTIDE SEQUENCE [LARGE SCALE GENOMIC DNA]</scope>
    <source>
        <strain evidence="1 2">ATCC PRA-207</strain>
    </source>
</reference>
<accession>A0A7J6T686</accession>
<keyword evidence="2" id="KW-1185">Reference proteome</keyword>
<gene>
    <name evidence="1" type="primary">PLA2G7_3</name>
    <name evidence="1" type="ORF">FOZ63_015475</name>
</gene>
<keyword evidence="1" id="KW-0378">Hydrolase</keyword>
<name>A0A7J6T686_PEROL</name>
<dbReference type="Proteomes" id="UP000553632">
    <property type="component" value="Unassembled WGS sequence"/>
</dbReference>
<evidence type="ECO:0000313" key="1">
    <source>
        <dbReference type="EMBL" id="KAF4740769.1"/>
    </source>
</evidence>
<evidence type="ECO:0000313" key="2">
    <source>
        <dbReference type="Proteomes" id="UP000553632"/>
    </source>
</evidence>
<dbReference type="GO" id="GO:0016787">
    <property type="term" value="F:hydrolase activity"/>
    <property type="evidence" value="ECO:0007669"/>
    <property type="project" value="UniProtKB-KW"/>
</dbReference>
<proteinExistence type="predicted"/>